<reference evidence="2" key="1">
    <citation type="journal article" date="2023" name="Front. Plant Sci.">
        <title>Chromosomal-level genome assembly of Melastoma candidum provides insights into trichome evolution.</title>
        <authorList>
            <person name="Zhong Y."/>
            <person name="Wu W."/>
            <person name="Sun C."/>
            <person name="Zou P."/>
            <person name="Liu Y."/>
            <person name="Dai S."/>
            <person name="Zhou R."/>
        </authorList>
    </citation>
    <scope>NUCLEOTIDE SEQUENCE [LARGE SCALE GENOMIC DNA]</scope>
</reference>
<dbReference type="EMBL" id="CM042883">
    <property type="protein sequence ID" value="KAI4374287.1"/>
    <property type="molecule type" value="Genomic_DNA"/>
</dbReference>
<evidence type="ECO:0000313" key="1">
    <source>
        <dbReference type="EMBL" id="KAI4374287.1"/>
    </source>
</evidence>
<keyword evidence="2" id="KW-1185">Reference proteome</keyword>
<name>A0ACB9REB0_9MYRT</name>
<proteinExistence type="predicted"/>
<dbReference type="Proteomes" id="UP001057402">
    <property type="component" value="Chromosome 4"/>
</dbReference>
<gene>
    <name evidence="1" type="ORF">MLD38_012298</name>
</gene>
<protein>
    <submittedName>
        <fullName evidence="1">Uncharacterized protein</fullName>
    </submittedName>
</protein>
<accession>A0ACB9REB0</accession>
<comment type="caution">
    <text evidence="1">The sequence shown here is derived from an EMBL/GenBank/DDBJ whole genome shotgun (WGS) entry which is preliminary data.</text>
</comment>
<evidence type="ECO:0000313" key="2">
    <source>
        <dbReference type="Proteomes" id="UP001057402"/>
    </source>
</evidence>
<organism evidence="1 2">
    <name type="scientific">Melastoma candidum</name>
    <dbReference type="NCBI Taxonomy" id="119954"/>
    <lineage>
        <taxon>Eukaryota</taxon>
        <taxon>Viridiplantae</taxon>
        <taxon>Streptophyta</taxon>
        <taxon>Embryophyta</taxon>
        <taxon>Tracheophyta</taxon>
        <taxon>Spermatophyta</taxon>
        <taxon>Magnoliopsida</taxon>
        <taxon>eudicotyledons</taxon>
        <taxon>Gunneridae</taxon>
        <taxon>Pentapetalae</taxon>
        <taxon>rosids</taxon>
        <taxon>malvids</taxon>
        <taxon>Myrtales</taxon>
        <taxon>Melastomataceae</taxon>
        <taxon>Melastomatoideae</taxon>
        <taxon>Melastomateae</taxon>
        <taxon>Melastoma</taxon>
    </lineage>
</organism>
<sequence length="101" mass="11677">MPVHECRIAETSTWIDFDNAKFVPCWLNFRVFLFFQLKMQEVLPQPVEAAEAYMDSHVQEAAQEGHCPRSRQEKTTCQKEAFSRCDPGSHLETKDSEARGQ</sequence>